<dbReference type="InterPro" id="IPR025724">
    <property type="entry name" value="GAG-pre-integrase_dom"/>
</dbReference>
<feature type="domain" description="Integrase catalytic" evidence="3">
    <location>
        <begin position="222"/>
        <end position="264"/>
    </location>
</feature>
<feature type="region of interest" description="Disordered" evidence="2">
    <location>
        <begin position="440"/>
        <end position="477"/>
    </location>
</feature>
<gene>
    <name evidence="4" type="ORF">Tci_043237</name>
</gene>
<dbReference type="InterPro" id="IPR054722">
    <property type="entry name" value="PolX-like_BBD"/>
</dbReference>
<dbReference type="AlphaFoldDB" id="A0A6L2MCL4"/>
<dbReference type="Pfam" id="PF25597">
    <property type="entry name" value="SH3_retrovirus"/>
    <property type="match status" value="1"/>
</dbReference>
<evidence type="ECO:0000256" key="1">
    <source>
        <dbReference type="ARBA" id="ARBA00022750"/>
    </source>
</evidence>
<dbReference type="InterPro" id="IPR036397">
    <property type="entry name" value="RNaseH_sf"/>
</dbReference>
<dbReference type="Pfam" id="PF07727">
    <property type="entry name" value="RVT_2"/>
    <property type="match status" value="1"/>
</dbReference>
<sequence>MSKQCTKPKRIKDEAWFKDKVILVQAQANGQILHEEELEFFVDLGIVEAQTTQYVITNNVAYQANDLDAYDSECDEINSAKIALMANLSHHGSDSLAEVVQIVLWYLDFGCSKHMTGDRSQLTNFVNKFLGTVKFDNDHVAKIMGYGDYKIGNVTISRVYFVGLLSKALKTKSWLWHRYLSHLNFGAINHLARQGLVRGLPKLKFEKDHLYSACAMGKSASPSYPTDDGTEFVNQTLHEYYEQVGISHETSIARSPQQNGVVERQAVATACYTQNRSIVRLRHDKTSYELLHNKLPDLLFLHVFGALCYPTNNSENLGKLQPKDDIGIFIGYAPIKKAFWIYNRRTRQIVETIQVDFDELTAMASEQSSSGPALHEMTPATISSGFVPKPTSSTPFVPPSRNEWDLLFQPLFDELLAPTPSVDPLAPEVIAPLADVIPPEHAESIGSPSSTIVDQDAPSPSKSQKTPETQPPVIPNDVEEDNHDIEVAHMGNDPLFGMPISEVASDQSSSTTYKDALTQSCWIEAMQEELNEFKRLKVWELVTRLDKDMVITVKWIYKVKLDELGGILKSKARLVARGYQVYVSQLDGFVDPDNPNHVYKLKKALYGLKQAPRAWYDMLSSFLISQDFSKGSVDPTLFIPRNGNDLLLVQIYVNDIIFAASTPELCDISQIPKGIFINQSKYTLESLKKYGFESCYPIDTPMVEKSKLDEDKEGKAVDPSHYRSMIGTILYLTASRPDLQFAICMCARYQARPTKKHLHAVKRIFRYLRGTVNRGLWYLKDSSIALTAFADADHAGCQDTRRSTSCSLQFSGDRLISWSKHIDIRYHFIKEHVENWVIELYFVNTKYQLADLFTKALGRERIEFLINKLGMSSFTPEILKQLTGEVDE</sequence>
<dbReference type="PANTHER" id="PTHR11439:SF509">
    <property type="entry name" value="RNA-DIRECTED DNA POLYMERASE"/>
    <property type="match status" value="1"/>
</dbReference>
<dbReference type="InterPro" id="IPR013103">
    <property type="entry name" value="RVT_2"/>
</dbReference>
<dbReference type="SUPFAM" id="SSF53098">
    <property type="entry name" value="Ribonuclease H-like"/>
    <property type="match status" value="1"/>
</dbReference>
<keyword evidence="1" id="KW-0645">Protease</keyword>
<dbReference type="PANTHER" id="PTHR11439">
    <property type="entry name" value="GAG-POL-RELATED RETROTRANSPOSON"/>
    <property type="match status" value="1"/>
</dbReference>
<dbReference type="CDD" id="cd09272">
    <property type="entry name" value="RNase_HI_RT_Ty1"/>
    <property type="match status" value="1"/>
</dbReference>
<dbReference type="GO" id="GO:0015074">
    <property type="term" value="P:DNA integration"/>
    <property type="evidence" value="ECO:0007669"/>
    <property type="project" value="InterPro"/>
</dbReference>
<proteinExistence type="predicted"/>
<accession>A0A6L2MCL4</accession>
<feature type="compositionally biased region" description="Polar residues" evidence="2">
    <location>
        <begin position="446"/>
        <end position="468"/>
    </location>
</feature>
<feature type="region of interest" description="Disordered" evidence="2">
    <location>
        <begin position="367"/>
        <end position="399"/>
    </location>
</feature>
<dbReference type="GO" id="GO:0003676">
    <property type="term" value="F:nucleic acid binding"/>
    <property type="evidence" value="ECO:0007669"/>
    <property type="project" value="InterPro"/>
</dbReference>
<dbReference type="Pfam" id="PF13976">
    <property type="entry name" value="gag_pre-integrs"/>
    <property type="match status" value="1"/>
</dbReference>
<dbReference type="InterPro" id="IPR001584">
    <property type="entry name" value="Integrase_cat-core"/>
</dbReference>
<dbReference type="SUPFAM" id="SSF56672">
    <property type="entry name" value="DNA/RNA polymerases"/>
    <property type="match status" value="1"/>
</dbReference>
<keyword evidence="1" id="KW-0378">Hydrolase</keyword>
<evidence type="ECO:0000256" key="2">
    <source>
        <dbReference type="SAM" id="MobiDB-lite"/>
    </source>
</evidence>
<dbReference type="InterPro" id="IPR012337">
    <property type="entry name" value="RNaseH-like_sf"/>
</dbReference>
<dbReference type="InterPro" id="IPR057670">
    <property type="entry name" value="SH3_retrovirus"/>
</dbReference>
<dbReference type="PROSITE" id="PS50994">
    <property type="entry name" value="INTEGRASE"/>
    <property type="match status" value="1"/>
</dbReference>
<evidence type="ECO:0000259" key="3">
    <source>
        <dbReference type="PROSITE" id="PS50994"/>
    </source>
</evidence>
<feature type="compositionally biased region" description="Polar residues" evidence="2">
    <location>
        <begin position="380"/>
        <end position="395"/>
    </location>
</feature>
<dbReference type="GO" id="GO:0004190">
    <property type="term" value="F:aspartic-type endopeptidase activity"/>
    <property type="evidence" value="ECO:0007669"/>
    <property type="project" value="UniProtKB-KW"/>
</dbReference>
<dbReference type="InterPro" id="IPR043502">
    <property type="entry name" value="DNA/RNA_pol_sf"/>
</dbReference>
<organism evidence="4">
    <name type="scientific">Tanacetum cinerariifolium</name>
    <name type="common">Dalmatian daisy</name>
    <name type="synonym">Chrysanthemum cinerariifolium</name>
    <dbReference type="NCBI Taxonomy" id="118510"/>
    <lineage>
        <taxon>Eukaryota</taxon>
        <taxon>Viridiplantae</taxon>
        <taxon>Streptophyta</taxon>
        <taxon>Embryophyta</taxon>
        <taxon>Tracheophyta</taxon>
        <taxon>Spermatophyta</taxon>
        <taxon>Magnoliopsida</taxon>
        <taxon>eudicotyledons</taxon>
        <taxon>Gunneridae</taxon>
        <taxon>Pentapetalae</taxon>
        <taxon>asterids</taxon>
        <taxon>campanulids</taxon>
        <taxon>Asterales</taxon>
        <taxon>Asteraceae</taxon>
        <taxon>Asteroideae</taxon>
        <taxon>Anthemideae</taxon>
        <taxon>Anthemidinae</taxon>
        <taxon>Tanacetum</taxon>
    </lineage>
</organism>
<dbReference type="EMBL" id="BKCJ010006275">
    <property type="protein sequence ID" value="GEU71259.1"/>
    <property type="molecule type" value="Genomic_DNA"/>
</dbReference>
<dbReference type="Gene3D" id="3.30.420.10">
    <property type="entry name" value="Ribonuclease H-like superfamily/Ribonuclease H"/>
    <property type="match status" value="1"/>
</dbReference>
<keyword evidence="1" id="KW-0064">Aspartyl protease</keyword>
<evidence type="ECO:0000313" key="4">
    <source>
        <dbReference type="EMBL" id="GEU71259.1"/>
    </source>
</evidence>
<dbReference type="Pfam" id="PF22936">
    <property type="entry name" value="Pol_BBD"/>
    <property type="match status" value="1"/>
</dbReference>
<protein>
    <recommendedName>
        <fullName evidence="3">Integrase catalytic domain-containing protein</fullName>
    </recommendedName>
</protein>
<comment type="caution">
    <text evidence="4">The sequence shown here is derived from an EMBL/GenBank/DDBJ whole genome shotgun (WGS) entry which is preliminary data.</text>
</comment>
<name>A0A6L2MCL4_TANCI</name>
<reference evidence="4" key="1">
    <citation type="journal article" date="2019" name="Sci. Rep.">
        <title>Draft genome of Tanacetum cinerariifolium, the natural source of mosquito coil.</title>
        <authorList>
            <person name="Yamashiro T."/>
            <person name="Shiraishi A."/>
            <person name="Satake H."/>
            <person name="Nakayama K."/>
        </authorList>
    </citation>
    <scope>NUCLEOTIDE SEQUENCE</scope>
</reference>